<dbReference type="RefSeq" id="WP_379910595.1">
    <property type="nucleotide sequence ID" value="NZ_JBHSWE010000001.1"/>
</dbReference>
<dbReference type="PANTHER" id="PTHR34109">
    <property type="entry name" value="BNAUNNG04460D PROTEIN-RELATED"/>
    <property type="match status" value="1"/>
</dbReference>
<dbReference type="Proteomes" id="UP001596422">
    <property type="component" value="Unassembled WGS sequence"/>
</dbReference>
<organism evidence="2 3">
    <name type="scientific">Marinobacterium aestuariivivens</name>
    <dbReference type="NCBI Taxonomy" id="1698799"/>
    <lineage>
        <taxon>Bacteria</taxon>
        <taxon>Pseudomonadati</taxon>
        <taxon>Pseudomonadota</taxon>
        <taxon>Gammaproteobacteria</taxon>
        <taxon>Oceanospirillales</taxon>
        <taxon>Oceanospirillaceae</taxon>
        <taxon>Marinobacterium</taxon>
    </lineage>
</organism>
<evidence type="ECO:0000313" key="3">
    <source>
        <dbReference type="Proteomes" id="UP001596422"/>
    </source>
</evidence>
<name>A0ABW2A3T1_9GAMM</name>
<dbReference type="InterPro" id="IPR037523">
    <property type="entry name" value="VOC_core"/>
</dbReference>
<sequence length="156" mass="16853">MSVKPIPEGFHTATPYLAIKGAGEAIDFYKRAFGATERFRMNTPDGGVGHAEIVIGDSCIMLADECPESGFQSPASLGGSSFGLHLYVEDVDARFEQAVAAGATVLRPVQDQFYGDRLGALKDPFGHVWFVSTHKEDLTEAQIAERARAIFQQSGD</sequence>
<accession>A0ABW2A3T1</accession>
<dbReference type="InterPro" id="IPR004360">
    <property type="entry name" value="Glyas_Fos-R_dOase_dom"/>
</dbReference>
<gene>
    <name evidence="2" type="ORF">ACFQDL_20260</name>
</gene>
<proteinExistence type="predicted"/>
<dbReference type="Pfam" id="PF00903">
    <property type="entry name" value="Glyoxalase"/>
    <property type="match status" value="1"/>
</dbReference>
<dbReference type="Gene3D" id="3.30.720.110">
    <property type="match status" value="1"/>
</dbReference>
<dbReference type="PANTHER" id="PTHR34109:SF1">
    <property type="entry name" value="VOC DOMAIN-CONTAINING PROTEIN"/>
    <property type="match status" value="1"/>
</dbReference>
<evidence type="ECO:0000313" key="2">
    <source>
        <dbReference type="EMBL" id="MFC6672136.1"/>
    </source>
</evidence>
<dbReference type="EMBL" id="JBHSWE010000001">
    <property type="protein sequence ID" value="MFC6672136.1"/>
    <property type="molecule type" value="Genomic_DNA"/>
</dbReference>
<dbReference type="Gene3D" id="3.30.720.120">
    <property type="match status" value="1"/>
</dbReference>
<dbReference type="SUPFAM" id="SSF54593">
    <property type="entry name" value="Glyoxalase/Bleomycin resistance protein/Dihydroxybiphenyl dioxygenase"/>
    <property type="match status" value="1"/>
</dbReference>
<reference evidence="3" key="1">
    <citation type="journal article" date="2019" name="Int. J. Syst. Evol. Microbiol.">
        <title>The Global Catalogue of Microorganisms (GCM) 10K type strain sequencing project: providing services to taxonomists for standard genome sequencing and annotation.</title>
        <authorList>
            <consortium name="The Broad Institute Genomics Platform"/>
            <consortium name="The Broad Institute Genome Sequencing Center for Infectious Disease"/>
            <person name="Wu L."/>
            <person name="Ma J."/>
        </authorList>
    </citation>
    <scope>NUCLEOTIDE SEQUENCE [LARGE SCALE GENOMIC DNA]</scope>
    <source>
        <strain evidence="3">NBRC 111756</strain>
    </source>
</reference>
<dbReference type="PROSITE" id="PS51819">
    <property type="entry name" value="VOC"/>
    <property type="match status" value="1"/>
</dbReference>
<comment type="caution">
    <text evidence="2">The sequence shown here is derived from an EMBL/GenBank/DDBJ whole genome shotgun (WGS) entry which is preliminary data.</text>
</comment>
<dbReference type="CDD" id="cd07246">
    <property type="entry name" value="VOC_like"/>
    <property type="match status" value="1"/>
</dbReference>
<evidence type="ECO:0000259" key="1">
    <source>
        <dbReference type="PROSITE" id="PS51819"/>
    </source>
</evidence>
<keyword evidence="3" id="KW-1185">Reference proteome</keyword>
<feature type="domain" description="VOC" evidence="1">
    <location>
        <begin position="9"/>
        <end position="134"/>
    </location>
</feature>
<dbReference type="InterPro" id="IPR029068">
    <property type="entry name" value="Glyas_Bleomycin-R_OHBP_Dase"/>
</dbReference>
<protein>
    <submittedName>
        <fullName evidence="2">VOC family protein</fullName>
    </submittedName>
</protein>